<name>K2NVD0_9HYPH</name>
<dbReference type="Pfam" id="PF04172">
    <property type="entry name" value="LrgB"/>
    <property type="match status" value="1"/>
</dbReference>
<feature type="transmembrane region" description="Helical" evidence="5">
    <location>
        <begin position="68"/>
        <end position="88"/>
    </location>
</feature>
<dbReference type="AlphaFoldDB" id="K2NVD0"/>
<feature type="transmembrane region" description="Helical" evidence="5">
    <location>
        <begin position="12"/>
        <end position="29"/>
    </location>
</feature>
<evidence type="ECO:0000256" key="4">
    <source>
        <dbReference type="ARBA" id="ARBA00023136"/>
    </source>
</evidence>
<evidence type="ECO:0000256" key="1">
    <source>
        <dbReference type="ARBA" id="ARBA00004141"/>
    </source>
</evidence>
<evidence type="ECO:0000256" key="2">
    <source>
        <dbReference type="ARBA" id="ARBA00022692"/>
    </source>
</evidence>
<dbReference type="Proteomes" id="UP000007374">
    <property type="component" value="Unassembled WGS sequence"/>
</dbReference>
<dbReference type="RefSeq" id="WP_009756439.1">
    <property type="nucleotide sequence ID" value="NZ_AMSI01000004.1"/>
</dbReference>
<accession>K2NVD0</accession>
<feature type="transmembrane region" description="Helical" evidence="5">
    <location>
        <begin position="100"/>
        <end position="125"/>
    </location>
</feature>
<evidence type="ECO:0000313" key="7">
    <source>
        <dbReference type="Proteomes" id="UP000007374"/>
    </source>
</evidence>
<feature type="transmembrane region" description="Helical" evidence="5">
    <location>
        <begin position="213"/>
        <end position="236"/>
    </location>
</feature>
<keyword evidence="3 5" id="KW-1133">Transmembrane helix</keyword>
<keyword evidence="4 5" id="KW-0472">Membrane</keyword>
<keyword evidence="2 5" id="KW-0812">Transmembrane</keyword>
<reference evidence="6 7" key="1">
    <citation type="journal article" date="2012" name="J. Bacteriol.">
        <title>Genome Sequence of Nitratireductor indicus Type Strain C115.</title>
        <authorList>
            <person name="Lai Q."/>
            <person name="Li G."/>
            <person name="Yu Z."/>
            <person name="Shao Z."/>
        </authorList>
    </citation>
    <scope>NUCLEOTIDE SEQUENCE [LARGE SCALE GENOMIC DNA]</scope>
    <source>
        <strain evidence="6 7">C115</strain>
    </source>
</reference>
<organism evidence="6 7">
    <name type="scientific">Nitratireductor indicus C115</name>
    <dbReference type="NCBI Taxonomy" id="1231190"/>
    <lineage>
        <taxon>Bacteria</taxon>
        <taxon>Pseudomonadati</taxon>
        <taxon>Pseudomonadota</taxon>
        <taxon>Alphaproteobacteria</taxon>
        <taxon>Hyphomicrobiales</taxon>
        <taxon>Phyllobacteriaceae</taxon>
        <taxon>Nitratireductor</taxon>
    </lineage>
</organism>
<dbReference type="STRING" id="721133.SAMN05216176_105320"/>
<proteinExistence type="predicted"/>
<dbReference type="eggNOG" id="COG1346">
    <property type="taxonomic scope" value="Bacteria"/>
</dbReference>
<dbReference type="InterPro" id="IPR007300">
    <property type="entry name" value="CidB/LrgB"/>
</dbReference>
<comment type="subcellular location">
    <subcellularLocation>
        <location evidence="1">Membrane</location>
        <topology evidence="1">Multi-pass membrane protein</topology>
    </subcellularLocation>
</comment>
<comment type="caution">
    <text evidence="6">The sequence shown here is derived from an EMBL/GenBank/DDBJ whole genome shotgun (WGS) entry which is preliminary data.</text>
</comment>
<dbReference type="PANTHER" id="PTHR30249">
    <property type="entry name" value="PUTATIVE SEROTONIN TRANSPORTER"/>
    <property type="match status" value="1"/>
</dbReference>
<dbReference type="EMBL" id="AMSI01000004">
    <property type="protein sequence ID" value="EKF43285.1"/>
    <property type="molecule type" value="Genomic_DNA"/>
</dbReference>
<feature type="transmembrane region" description="Helical" evidence="5">
    <location>
        <begin position="156"/>
        <end position="179"/>
    </location>
</feature>
<dbReference type="PATRIC" id="fig|1231190.3.peg.1696"/>
<evidence type="ECO:0000256" key="5">
    <source>
        <dbReference type="SAM" id="Phobius"/>
    </source>
</evidence>
<protein>
    <submittedName>
        <fullName evidence="6">Inner membrane protein, LrgB family protein</fullName>
    </submittedName>
</protein>
<evidence type="ECO:0000313" key="6">
    <source>
        <dbReference type="EMBL" id="EKF43285.1"/>
    </source>
</evidence>
<evidence type="ECO:0000256" key="3">
    <source>
        <dbReference type="ARBA" id="ARBA00022989"/>
    </source>
</evidence>
<dbReference type="GO" id="GO:0016020">
    <property type="term" value="C:membrane"/>
    <property type="evidence" value="ECO:0007669"/>
    <property type="project" value="UniProtKB-SubCell"/>
</dbReference>
<keyword evidence="7" id="KW-1185">Reference proteome</keyword>
<dbReference type="PANTHER" id="PTHR30249:SF16">
    <property type="entry name" value="INNER MEMBRANE PROTEIN"/>
    <property type="match status" value="1"/>
</dbReference>
<feature type="transmembrane region" description="Helical" evidence="5">
    <location>
        <begin position="41"/>
        <end position="62"/>
    </location>
</feature>
<sequence>MIASSLSWGNPLFQGFFWSAATIGFYLTAKRLYRRWPYWWLMPLAVTPAALIMIVLFLHASYGDYMRGAGWLITLLGPATVAFAVPIYEKRALIRRQWPVLLIGMVAGSATAILSGWGLATLLGLDGTLRLSLLPRSISTPFALEVSQDIGGVPDLTAVFVVMTGVLGAILGEFMLSFLPIRSALARGALLGVGAHGAGTAKAHQIGREEGSIAGLVMVMVGLLNVLAAPFLAYILN</sequence>
<gene>
    <name evidence="6" type="ORF">NA8A_08109</name>
</gene>
<dbReference type="OrthoDB" id="9811701at2"/>